<dbReference type="EMBL" id="WIXP02000009">
    <property type="protein sequence ID" value="KAF6204569.1"/>
    <property type="molecule type" value="Genomic_DNA"/>
</dbReference>
<dbReference type="InterPro" id="IPR036770">
    <property type="entry name" value="Ankyrin_rpt-contain_sf"/>
</dbReference>
<dbReference type="SMART" id="SM00248">
    <property type="entry name" value="ANK"/>
    <property type="match status" value="20"/>
</dbReference>
<keyword evidence="4" id="KW-0802">TPR repeat</keyword>
<dbReference type="Gene3D" id="3.40.50.300">
    <property type="entry name" value="P-loop containing nucleotide triphosphate hydrolases"/>
    <property type="match status" value="1"/>
</dbReference>
<dbReference type="Pfam" id="PF13857">
    <property type="entry name" value="Ank_5"/>
    <property type="match status" value="5"/>
</dbReference>
<dbReference type="PRINTS" id="PR01415">
    <property type="entry name" value="ANKYRIN"/>
</dbReference>
<accession>A0A8S9X7S6</accession>
<evidence type="ECO:0000256" key="4">
    <source>
        <dbReference type="PROSITE-ProRule" id="PRU00339"/>
    </source>
</evidence>
<dbReference type="InterPro" id="IPR019734">
    <property type="entry name" value="TPR_rpt"/>
</dbReference>
<feature type="repeat" description="ANK" evidence="3">
    <location>
        <begin position="1671"/>
        <end position="1703"/>
    </location>
</feature>
<feature type="region of interest" description="Disordered" evidence="5">
    <location>
        <begin position="2131"/>
        <end position="2151"/>
    </location>
</feature>
<dbReference type="InterPro" id="IPR027417">
    <property type="entry name" value="P-loop_NTPase"/>
</dbReference>
<dbReference type="PANTHER" id="PTHR24123">
    <property type="entry name" value="ANKYRIN REPEAT-CONTAINING"/>
    <property type="match status" value="1"/>
</dbReference>
<feature type="repeat" description="ANK" evidence="3">
    <location>
        <begin position="1938"/>
        <end position="1964"/>
    </location>
</feature>
<feature type="repeat" description="ANK" evidence="3">
    <location>
        <begin position="1740"/>
        <end position="1772"/>
    </location>
</feature>
<comment type="caution">
    <text evidence="7">The sequence shown here is derived from an EMBL/GenBank/DDBJ whole genome shotgun (WGS) entry which is preliminary data.</text>
</comment>
<sequence length="2168" mass="241672">MLHAGDASKSVAIAGLGGVGKSELARKYAKTYSSLYDDKVVWVHAESYQSLVESFHRLASDVLKITTKNANDEEKEIRSIVEDVYKFFSKGKSLFIFDNAERFKTLEEYDQGLDKFLPALPTGCKKPHFLITTRNLKWPKSVIVLPLDTFCPDEAEEFIIKSLNLEGINKKHVTELANELQYFPLALQQAVAYIKVQNEKLSNVGSNFNIKDYLNRNKTRAKELLDFEFPEDSDNDYTKTIMRTWVVTFDEIARKDCGQHALDIVNIVAYVSADDIPTEMFSGLVDDAEALGSAIELLKQYSIVTNLKNRKFDVHRLLQKIVRLQLRDKKEEKNVLTSALQLFSNEAVNLTNVEHAIMVWQHSSAYSDVISEFCHVALSISRVLLKACRWEEAHSFSLKVTKLFSKMVNILPDRKNAVGNDEQIKHKLLIFLIVMKKLTGRALMEMGKCRMALEHYRTSLDLVHQTFDAEHVAALSIKYSIGHALRFLGEYDDALRHFEEAYSGLTLKLGDEDEKTLQAKSGICLIFFKRGMLTESLKMCKEIHRIQESKFGKYGNPTLFSKIQMAKALDEMEKYEEALEIFEDVKNYQGKTLGENHPDTLRTKFSIAGVLSKWGRGDPMSMYKEILAAHRQIYGEEHLAFLDTLSNIGLEMYKKGEYNEAIKILQKVLDKKANILGPNHEDLLITRYNVAIALNELGKHEEALSKLQDLLPMQCKLLGSTHPQTNRTKLIIADQLASHGKFDKAIKQFRDVKVNSPTDIPASNLDFQFNVGVQFLNQGQYDGALEIYQNLLEKQLKCLKSDDPELLITKYHIGETLERKGQYSEASAVFEDELRSAKVTLGEDHDDTLIASLHLAHCKAMLGQFGEAQTLCQAAMKTITKIPGKCCTPKIIYALHSVSAVFHDNDKHNEALEIDRFLVYHQTRTQNDNSDFNNHKENTSLLAEVRDGNCEKLEKVLKRGEDVNSSDKDNRTLLHHAVDMGNEDIVNLLLKYGADVTKVTNKGNTPLHIATARGHKIIVETLLQYKKDDFINAKTTIGGTTSLHVAAERGLFDIVVSLLKHGGAYDIKNKKGKTAFDLAEDSCVVGFLKSIAIMFERAAKGDTNLISMIEKQELRLKKAIMNATDSKRMSLIEVARTKNKKLATQLSKLKETCKGDAECSSQHGNQASHPKFEDLMAAVKDGKVDELEEFLKKGGEVNLVDQRSGTLLHRAVDMGNVDVVNLLLKYGADVTKVTDKGNTPLHIATARGHKIIVETLLQYKKDDFINAKTTIGGTTSLHVAAERGLFDIVVSLLKHGGAYDIKNKKGKTALDLAEDSCVVGFLKSIANMFERAAKGDTNLISMIEKQELRLKKAIMNATDSKRMSLIEVARTKNKKLATQLSKLKETCKGDAECSSQHGNQASHPKFEDLMAAVKDGKVDELEEFLKKGGEVNLVDQKSGTLLHRAVDMGNVDVVNLLLKHGADVTKVTDKGNTPLHIATARGHKIIVETLLQYKKDDFINAKTTIGGTTSLHVAAERGLFDIVVSLLKHGGAYDIKNKKGKTAFDLAEDSCVVGFLKSIANMFERAAKGDTNLISMIEKQELRLKKAIMNATDSKRMSLIEVARTKNKKLATQLSKLKETCKGDAECSSQHGNQASHPKFEDLMAAVKDGKVDELEEFLKKGGEVNLVDQRSGTLLHRAVDMGNVDVVNLLLKYGADVTKVTDKGNTPLHIATARGHKIIVETLLQYKKDDFINAKTTIGGTTSLHVAAERGLFDIVVSLLKHGGAYDIKNKKGKTALDLAEDSCVVGFLKSIANMFERAAKGDTNLISMIEKQELRLKKAIMNATDSKRMSLIEVARTKNKKLATQLSKLKETCKGDAECSSQHGNQASHPKFEDLMAAVKDGKVDELEEFLKKGGEVNLVDQKSGTLLHRAVDMGNVDVVNLLLKHGADVTKVTDKGNTPLHIATARGHKIIVETLLQYKKDDFINAKTTIGGTTSLHVAAERGLFDIVVSLLKHGGAYDIKNKKGKTAFDLAEDSCVVGFLKSIANMFERAAKGDTNLISMIEKQELRLKKAIMNATDSNRMSLIEVARTKNKKLATQLSKLKEIYKGEASHPKFEDLMTAEKDDVEKIVELFETVGNQHIRTMITNQETVNSDKTNEETNEKEKEQEVDEMKCINAKHITSMIL</sequence>
<feature type="repeat" description="TPR" evidence="4">
    <location>
        <begin position="642"/>
        <end position="675"/>
    </location>
</feature>
<evidence type="ECO:0000256" key="5">
    <source>
        <dbReference type="SAM" id="MobiDB-lite"/>
    </source>
</evidence>
<evidence type="ECO:0000313" key="8">
    <source>
        <dbReference type="Proteomes" id="UP000466442"/>
    </source>
</evidence>
<dbReference type="Gene3D" id="1.25.40.20">
    <property type="entry name" value="Ankyrin repeat-containing domain"/>
    <property type="match status" value="5"/>
</dbReference>
<evidence type="ECO:0000256" key="2">
    <source>
        <dbReference type="ARBA" id="ARBA00023043"/>
    </source>
</evidence>
<feature type="repeat" description="ANK" evidence="3">
    <location>
        <begin position="1236"/>
        <end position="1262"/>
    </location>
</feature>
<feature type="repeat" description="ANK" evidence="3">
    <location>
        <begin position="1905"/>
        <end position="1937"/>
    </location>
</feature>
<evidence type="ECO:0000313" key="7">
    <source>
        <dbReference type="EMBL" id="KAF6204569.1"/>
    </source>
</evidence>
<feature type="domain" description="NB-ARC" evidence="6">
    <location>
        <begin position="6"/>
        <end position="136"/>
    </location>
</feature>
<protein>
    <recommendedName>
        <fullName evidence="6">NB-ARC domain-containing protein</fullName>
    </recommendedName>
</protein>
<keyword evidence="1" id="KW-0677">Repeat</keyword>
<feature type="repeat" description="ANK" evidence="3">
    <location>
        <begin position="1272"/>
        <end position="1304"/>
    </location>
</feature>
<feature type="repeat" description="ANK" evidence="3">
    <location>
        <begin position="1974"/>
        <end position="2006"/>
    </location>
</feature>
<evidence type="ECO:0000259" key="6">
    <source>
        <dbReference type="Pfam" id="PF00931"/>
    </source>
</evidence>
<keyword evidence="2 3" id="KW-0040">ANK repeat</keyword>
<feature type="repeat" description="ANK" evidence="3">
    <location>
        <begin position="1506"/>
        <end position="1538"/>
    </location>
</feature>
<feature type="compositionally biased region" description="Basic and acidic residues" evidence="5">
    <location>
        <begin position="2138"/>
        <end position="2151"/>
    </location>
</feature>
<dbReference type="Pfam" id="PF13424">
    <property type="entry name" value="TPR_12"/>
    <property type="match status" value="2"/>
</dbReference>
<dbReference type="PANTHER" id="PTHR24123:SF33">
    <property type="entry name" value="PROTEIN HOS4"/>
    <property type="match status" value="1"/>
</dbReference>
<dbReference type="Pfam" id="PF12796">
    <property type="entry name" value="Ank_2"/>
    <property type="match status" value="5"/>
</dbReference>
<organism evidence="7 8">
    <name type="scientific">Apolygus lucorum</name>
    <name type="common">Small green plant bug</name>
    <name type="synonym">Lygocoris lucorum</name>
    <dbReference type="NCBI Taxonomy" id="248454"/>
    <lineage>
        <taxon>Eukaryota</taxon>
        <taxon>Metazoa</taxon>
        <taxon>Ecdysozoa</taxon>
        <taxon>Arthropoda</taxon>
        <taxon>Hexapoda</taxon>
        <taxon>Insecta</taxon>
        <taxon>Pterygota</taxon>
        <taxon>Neoptera</taxon>
        <taxon>Paraneoptera</taxon>
        <taxon>Hemiptera</taxon>
        <taxon>Heteroptera</taxon>
        <taxon>Panheteroptera</taxon>
        <taxon>Cimicomorpha</taxon>
        <taxon>Miridae</taxon>
        <taxon>Mirini</taxon>
        <taxon>Apolygus</taxon>
    </lineage>
</organism>
<name>A0A8S9X7S6_APOLU</name>
<dbReference type="Pfam" id="PF13374">
    <property type="entry name" value="TPR_10"/>
    <property type="match status" value="1"/>
</dbReference>
<dbReference type="SUPFAM" id="SSF48452">
    <property type="entry name" value="TPR-like"/>
    <property type="match status" value="3"/>
</dbReference>
<dbReference type="PROSITE" id="PS50088">
    <property type="entry name" value="ANK_REPEAT"/>
    <property type="match status" value="15"/>
</dbReference>
<dbReference type="SUPFAM" id="SSF52540">
    <property type="entry name" value="P-loop containing nucleoside triphosphate hydrolases"/>
    <property type="match status" value="1"/>
</dbReference>
<feature type="repeat" description="ANK" evidence="3">
    <location>
        <begin position="1470"/>
        <end position="1496"/>
    </location>
</feature>
<keyword evidence="8" id="KW-1185">Reference proteome</keyword>
<feature type="repeat" description="ANK" evidence="3">
    <location>
        <begin position="1002"/>
        <end position="1028"/>
    </location>
</feature>
<dbReference type="InterPro" id="IPR011990">
    <property type="entry name" value="TPR-like_helical_dom_sf"/>
</dbReference>
<feature type="repeat" description="ANK" evidence="3">
    <location>
        <begin position="1704"/>
        <end position="1730"/>
    </location>
</feature>
<dbReference type="GO" id="GO:0043531">
    <property type="term" value="F:ADP binding"/>
    <property type="evidence" value="ECO:0007669"/>
    <property type="project" value="InterPro"/>
</dbReference>
<dbReference type="InterPro" id="IPR002110">
    <property type="entry name" value="Ankyrin_rpt"/>
</dbReference>
<dbReference type="PROSITE" id="PS50005">
    <property type="entry name" value="TPR"/>
    <property type="match status" value="1"/>
</dbReference>
<dbReference type="Pfam" id="PF00931">
    <property type="entry name" value="NB-ARC"/>
    <property type="match status" value="1"/>
</dbReference>
<feature type="repeat" description="ANK" evidence="3">
    <location>
        <begin position="969"/>
        <end position="1001"/>
    </location>
</feature>
<dbReference type="SMART" id="SM00028">
    <property type="entry name" value="TPR"/>
    <property type="match status" value="8"/>
</dbReference>
<dbReference type="Gene3D" id="1.25.40.10">
    <property type="entry name" value="Tetratricopeptide repeat domain"/>
    <property type="match status" value="3"/>
</dbReference>
<feature type="repeat" description="ANK" evidence="3">
    <location>
        <begin position="1038"/>
        <end position="1070"/>
    </location>
</feature>
<feature type="repeat" description="ANK" evidence="3">
    <location>
        <begin position="1203"/>
        <end position="1235"/>
    </location>
</feature>
<proteinExistence type="predicted"/>
<evidence type="ECO:0000256" key="1">
    <source>
        <dbReference type="ARBA" id="ARBA00022737"/>
    </source>
</evidence>
<dbReference type="InterPro" id="IPR002182">
    <property type="entry name" value="NB-ARC"/>
</dbReference>
<dbReference type="OrthoDB" id="8123811at2759"/>
<reference evidence="7" key="1">
    <citation type="journal article" date="2021" name="Mol. Ecol. Resour.">
        <title>Apolygus lucorum genome provides insights into omnivorousness and mesophyll feeding.</title>
        <authorList>
            <person name="Liu Y."/>
            <person name="Liu H."/>
            <person name="Wang H."/>
            <person name="Huang T."/>
            <person name="Liu B."/>
            <person name="Yang B."/>
            <person name="Yin L."/>
            <person name="Li B."/>
            <person name="Zhang Y."/>
            <person name="Zhang S."/>
            <person name="Jiang F."/>
            <person name="Zhang X."/>
            <person name="Ren Y."/>
            <person name="Wang B."/>
            <person name="Wang S."/>
            <person name="Lu Y."/>
            <person name="Wu K."/>
            <person name="Fan W."/>
            <person name="Wang G."/>
        </authorList>
    </citation>
    <scope>NUCLEOTIDE SEQUENCE</scope>
    <source>
        <strain evidence="7">12Hb</strain>
    </source>
</reference>
<evidence type="ECO:0000256" key="3">
    <source>
        <dbReference type="PROSITE-ProRule" id="PRU00023"/>
    </source>
</evidence>
<feature type="repeat" description="ANK" evidence="3">
    <location>
        <begin position="1437"/>
        <end position="1469"/>
    </location>
</feature>
<dbReference type="PROSITE" id="PS50297">
    <property type="entry name" value="ANK_REP_REGION"/>
    <property type="match status" value="15"/>
</dbReference>
<dbReference type="SUPFAM" id="SSF48403">
    <property type="entry name" value="Ankyrin repeat"/>
    <property type="match status" value="4"/>
</dbReference>
<gene>
    <name evidence="7" type="ORF">GE061_018729</name>
</gene>
<dbReference type="InterPro" id="IPR051165">
    <property type="entry name" value="Multifunctional_ANK_Repeat"/>
</dbReference>
<dbReference type="Proteomes" id="UP000466442">
    <property type="component" value="Linkage Group LG9"/>
</dbReference>